<proteinExistence type="predicted"/>
<name>A0ACC0VJL0_9STRA</name>
<protein>
    <submittedName>
        <fullName evidence="1">Uncharacterized protein</fullName>
    </submittedName>
</protein>
<dbReference type="Proteomes" id="UP001163321">
    <property type="component" value="Chromosome 8"/>
</dbReference>
<sequence length="154" mass="16255">MLYPNATKGLANCQSATGIDIFAVSQFPSSDQVKKLSQNVDCANYLNQINQRANAEIQCNVTVEGVPINFGHLIAEFLTGKTGNETDTSKDDTIQLPSGSDSGTNSSMEQTEAPTSSKPDETPKKSSPSTSASDTRALSFIAYCVAATLALALQ</sequence>
<evidence type="ECO:0000313" key="2">
    <source>
        <dbReference type="Proteomes" id="UP001163321"/>
    </source>
</evidence>
<evidence type="ECO:0000313" key="1">
    <source>
        <dbReference type="EMBL" id="KAI9906402.1"/>
    </source>
</evidence>
<dbReference type="EMBL" id="CM047587">
    <property type="protein sequence ID" value="KAI9906402.1"/>
    <property type="molecule type" value="Genomic_DNA"/>
</dbReference>
<accession>A0ACC0VJL0</accession>
<comment type="caution">
    <text evidence="1">The sequence shown here is derived from an EMBL/GenBank/DDBJ whole genome shotgun (WGS) entry which is preliminary data.</text>
</comment>
<keyword evidence="2" id="KW-1185">Reference proteome</keyword>
<gene>
    <name evidence="1" type="ORF">PsorP6_003447</name>
</gene>
<organism evidence="1 2">
    <name type="scientific">Peronosclerospora sorghi</name>
    <dbReference type="NCBI Taxonomy" id="230839"/>
    <lineage>
        <taxon>Eukaryota</taxon>
        <taxon>Sar</taxon>
        <taxon>Stramenopiles</taxon>
        <taxon>Oomycota</taxon>
        <taxon>Peronosporomycetes</taxon>
        <taxon>Peronosporales</taxon>
        <taxon>Peronosporaceae</taxon>
        <taxon>Peronosclerospora</taxon>
    </lineage>
</organism>
<reference evidence="1 2" key="1">
    <citation type="journal article" date="2022" name="bioRxiv">
        <title>The genome of the oomycete Peronosclerospora sorghi, a cosmopolitan pathogen of maize and sorghum, is inflated with dispersed pseudogenes.</title>
        <authorList>
            <person name="Fletcher K."/>
            <person name="Martin F."/>
            <person name="Isakeit T."/>
            <person name="Cavanaugh K."/>
            <person name="Magill C."/>
            <person name="Michelmore R."/>
        </authorList>
    </citation>
    <scope>NUCLEOTIDE SEQUENCE [LARGE SCALE GENOMIC DNA]</scope>
    <source>
        <strain evidence="1">P6</strain>
    </source>
</reference>